<reference evidence="3" key="1">
    <citation type="submission" date="2016-02" db="EMBL/GenBank/DDBJ databases">
        <title>Genome sequence of Bacillus trypoxylicola KCTC 13244(T).</title>
        <authorList>
            <person name="Jeong H."/>
            <person name="Park S.-H."/>
            <person name="Choi S.-K."/>
        </authorList>
    </citation>
    <scope>NUCLEOTIDE SEQUENCE [LARGE SCALE GENOMIC DNA]</scope>
    <source>
        <strain evidence="3">KCTC 13244</strain>
    </source>
</reference>
<gene>
    <name evidence="3" type="ORF">AZF04_17305</name>
</gene>
<dbReference type="SUPFAM" id="SSF56322">
    <property type="entry name" value="ADC synthase"/>
    <property type="match status" value="1"/>
</dbReference>
<dbReference type="RefSeq" id="WP_061947996.1">
    <property type="nucleotide sequence ID" value="NZ_LTAO01000008.1"/>
</dbReference>
<dbReference type="Pfam" id="PF04715">
    <property type="entry name" value="Anth_synt_I_N"/>
    <property type="match status" value="1"/>
</dbReference>
<dbReference type="PANTHER" id="PTHR11236:SF41">
    <property type="entry name" value="AMINODEOXYCHORISMATE SYNTHASE COMPONENT 1"/>
    <property type="match status" value="1"/>
</dbReference>
<dbReference type="STRING" id="519424.AZF04_17305"/>
<comment type="caution">
    <text evidence="3">The sequence shown here is derived from an EMBL/GenBank/DDBJ whole genome shotgun (WGS) entry which is preliminary data.</text>
</comment>
<accession>A0A162END5</accession>
<protein>
    <submittedName>
        <fullName evidence="3">Aminobenzoate synthetase</fullName>
    </submittedName>
</protein>
<dbReference type="InterPro" id="IPR019999">
    <property type="entry name" value="Anth_synth_I-like"/>
</dbReference>
<dbReference type="Gene3D" id="3.60.120.10">
    <property type="entry name" value="Anthranilate synthase"/>
    <property type="match status" value="1"/>
</dbReference>
<sequence length="479" mass="54595">MLEHKHGKWKTIATSFKLDDKSWFNRYKQLSAEKTHHVLLESGRGGTYSIMGLNPFAILQGRDRELSVFNGESKEIRQGDLLELLKEELSSYQTESIAGLPPFQGGAIGYLSYDMIREFEELPNIAKDDLKLPELYFMLFHEVFVYDHVAQKLIIILTDLEDQAKPLHSLLNEWESLWKKEVNNNNQMSLKDQSLERPISSSLEEEQFAAAVDKIKDYIAAGDVFQVNLSVRHSRKMITEPMHVYEVLRKLNPSPYMSFLETPDFQFVSASPELLVKKQGSKISTRPIAGTRSRGLTEEEDEQLESELLANEKERAEHVMLVDLERNDLGRVASYGSVSVDELLVVEKYSHVMHLVSNVVGSLHEDYDLYDLIRATFPGGTITGAPKIRTMEIIEELEPLRRSIYTGSIGWIGFNGEMELNIAIRTMVCKDHIAYIQAGAGIVIDSNPVFEYKESLKKAKALWRALELSEEEVLEKTFS</sequence>
<dbReference type="InterPro" id="IPR005801">
    <property type="entry name" value="ADC_synthase"/>
</dbReference>
<dbReference type="InterPro" id="IPR006805">
    <property type="entry name" value="Anth_synth_I_N"/>
</dbReference>
<dbReference type="Pfam" id="PF00425">
    <property type="entry name" value="Chorismate_bind"/>
    <property type="match status" value="1"/>
</dbReference>
<evidence type="ECO:0000313" key="3">
    <source>
        <dbReference type="EMBL" id="KYG33323.1"/>
    </source>
</evidence>
<dbReference type="PANTHER" id="PTHR11236">
    <property type="entry name" value="AMINOBENZOATE/ANTHRANILATE SYNTHASE"/>
    <property type="match status" value="1"/>
</dbReference>
<name>A0A162END5_9BACI</name>
<evidence type="ECO:0000313" key="4">
    <source>
        <dbReference type="Proteomes" id="UP000075806"/>
    </source>
</evidence>
<dbReference type="AlphaFoldDB" id="A0A162END5"/>
<organism evidence="3 4">
    <name type="scientific">Alkalihalobacillus trypoxylicola</name>
    <dbReference type="NCBI Taxonomy" id="519424"/>
    <lineage>
        <taxon>Bacteria</taxon>
        <taxon>Bacillati</taxon>
        <taxon>Bacillota</taxon>
        <taxon>Bacilli</taxon>
        <taxon>Bacillales</taxon>
        <taxon>Bacillaceae</taxon>
        <taxon>Alkalihalobacillus</taxon>
    </lineage>
</organism>
<dbReference type="GO" id="GO:0000162">
    <property type="term" value="P:L-tryptophan biosynthetic process"/>
    <property type="evidence" value="ECO:0007669"/>
    <property type="project" value="TreeGrafter"/>
</dbReference>
<proteinExistence type="predicted"/>
<feature type="domain" description="Chorismate-utilising enzyme C-terminal" evidence="1">
    <location>
        <begin position="205"/>
        <end position="458"/>
    </location>
</feature>
<dbReference type="EMBL" id="LTAO01000008">
    <property type="protein sequence ID" value="KYG33323.1"/>
    <property type="molecule type" value="Genomic_DNA"/>
</dbReference>
<evidence type="ECO:0000259" key="2">
    <source>
        <dbReference type="Pfam" id="PF04715"/>
    </source>
</evidence>
<keyword evidence="4" id="KW-1185">Reference proteome</keyword>
<dbReference type="PRINTS" id="PR00095">
    <property type="entry name" value="ANTSNTHASEI"/>
</dbReference>
<evidence type="ECO:0000259" key="1">
    <source>
        <dbReference type="Pfam" id="PF00425"/>
    </source>
</evidence>
<dbReference type="InterPro" id="IPR015890">
    <property type="entry name" value="Chorismate_C"/>
</dbReference>
<dbReference type="Proteomes" id="UP000075806">
    <property type="component" value="Unassembled WGS sequence"/>
</dbReference>
<dbReference type="OrthoDB" id="9803598at2"/>
<feature type="domain" description="Anthranilate synthase component I N-terminal" evidence="2">
    <location>
        <begin position="26"/>
        <end position="155"/>
    </location>
</feature>